<organism evidence="3 4">
    <name type="scientific">Paraferrimonas sedimenticola</name>
    <dbReference type="NCBI Taxonomy" id="375674"/>
    <lineage>
        <taxon>Bacteria</taxon>
        <taxon>Pseudomonadati</taxon>
        <taxon>Pseudomonadota</taxon>
        <taxon>Gammaproteobacteria</taxon>
        <taxon>Alteromonadales</taxon>
        <taxon>Ferrimonadaceae</taxon>
        <taxon>Paraferrimonas</taxon>
    </lineage>
</organism>
<name>A0AA37RTS4_9GAMM</name>
<keyword evidence="2" id="KW-0812">Transmembrane</keyword>
<dbReference type="EMBL" id="BSNC01000003">
    <property type="protein sequence ID" value="GLP95555.1"/>
    <property type="molecule type" value="Genomic_DNA"/>
</dbReference>
<reference evidence="3" key="1">
    <citation type="journal article" date="2014" name="Int. J. Syst. Evol. Microbiol.">
        <title>Complete genome sequence of Corynebacterium casei LMG S-19264T (=DSM 44701T), isolated from a smear-ripened cheese.</title>
        <authorList>
            <consortium name="US DOE Joint Genome Institute (JGI-PGF)"/>
            <person name="Walter F."/>
            <person name="Albersmeier A."/>
            <person name="Kalinowski J."/>
            <person name="Ruckert C."/>
        </authorList>
    </citation>
    <scope>NUCLEOTIDE SEQUENCE</scope>
    <source>
        <strain evidence="3">NBRC 101628</strain>
    </source>
</reference>
<dbReference type="Proteomes" id="UP001161422">
    <property type="component" value="Unassembled WGS sequence"/>
</dbReference>
<dbReference type="InterPro" id="IPR001036">
    <property type="entry name" value="Acrflvin-R"/>
</dbReference>
<feature type="transmembrane region" description="Helical" evidence="2">
    <location>
        <begin position="893"/>
        <end position="912"/>
    </location>
</feature>
<proteinExistence type="predicted"/>
<reference evidence="3" key="2">
    <citation type="submission" date="2023-01" db="EMBL/GenBank/DDBJ databases">
        <title>Draft genome sequence of Paraferrimonas sedimenticola strain NBRC 101628.</title>
        <authorList>
            <person name="Sun Q."/>
            <person name="Mori K."/>
        </authorList>
    </citation>
    <scope>NUCLEOTIDE SEQUENCE</scope>
    <source>
        <strain evidence="3">NBRC 101628</strain>
    </source>
</reference>
<feature type="transmembrane region" description="Helical" evidence="2">
    <location>
        <begin position="359"/>
        <end position="381"/>
    </location>
</feature>
<evidence type="ECO:0000256" key="1">
    <source>
        <dbReference type="SAM" id="Coils"/>
    </source>
</evidence>
<dbReference type="AlphaFoldDB" id="A0AA37RTS4"/>
<dbReference type="Gene3D" id="3.30.2090.10">
    <property type="entry name" value="Multidrug efflux transporter AcrB TolC docking domain, DN and DC subdomains"/>
    <property type="match status" value="2"/>
</dbReference>
<feature type="transmembrane region" description="Helical" evidence="2">
    <location>
        <begin position="460"/>
        <end position="483"/>
    </location>
</feature>
<dbReference type="Pfam" id="PF00873">
    <property type="entry name" value="ACR_tran"/>
    <property type="match status" value="1"/>
</dbReference>
<accession>A0AA37RTS4</accession>
<dbReference type="RefSeq" id="WP_095505552.1">
    <property type="nucleotide sequence ID" value="NZ_BSNC01000003.1"/>
</dbReference>
<dbReference type="SUPFAM" id="SSF82693">
    <property type="entry name" value="Multidrug efflux transporter AcrB pore domain, PN1, PN2, PC1 and PC2 subdomains"/>
    <property type="match status" value="2"/>
</dbReference>
<dbReference type="Gene3D" id="3.30.70.1430">
    <property type="entry name" value="Multidrug efflux transporter AcrB pore domain"/>
    <property type="match status" value="2"/>
</dbReference>
<feature type="transmembrane region" description="Helical" evidence="2">
    <location>
        <begin position="432"/>
        <end position="454"/>
    </location>
</feature>
<dbReference type="SUPFAM" id="SSF82866">
    <property type="entry name" value="Multidrug efflux transporter AcrB transmembrane domain"/>
    <property type="match status" value="2"/>
</dbReference>
<feature type="transmembrane region" description="Helical" evidence="2">
    <location>
        <begin position="996"/>
        <end position="1022"/>
    </location>
</feature>
<feature type="transmembrane region" description="Helical" evidence="2">
    <location>
        <begin position="965"/>
        <end position="984"/>
    </location>
</feature>
<keyword evidence="1" id="KW-0175">Coiled coil</keyword>
<gene>
    <name evidence="3" type="ORF">GCM10007895_08610</name>
</gene>
<dbReference type="PANTHER" id="PTHR32063:SF33">
    <property type="entry name" value="RND SUPERFAMILY EFFLUX PUMP PERMEASE COMPONENT"/>
    <property type="match status" value="1"/>
</dbReference>
<dbReference type="GO" id="GO:0005886">
    <property type="term" value="C:plasma membrane"/>
    <property type="evidence" value="ECO:0007669"/>
    <property type="project" value="TreeGrafter"/>
</dbReference>
<evidence type="ECO:0000256" key="2">
    <source>
        <dbReference type="SAM" id="Phobius"/>
    </source>
</evidence>
<dbReference type="InterPro" id="IPR027463">
    <property type="entry name" value="AcrB_DN_DC_subdom"/>
</dbReference>
<dbReference type="GO" id="GO:0042910">
    <property type="term" value="F:xenobiotic transmembrane transporter activity"/>
    <property type="evidence" value="ECO:0007669"/>
    <property type="project" value="TreeGrafter"/>
</dbReference>
<protein>
    <submittedName>
        <fullName evidence="3">Acriflavin resistance protein</fullName>
    </submittedName>
</protein>
<feature type="transmembrane region" description="Helical" evidence="2">
    <location>
        <begin position="918"/>
        <end position="944"/>
    </location>
</feature>
<dbReference type="Gene3D" id="3.30.70.1440">
    <property type="entry name" value="Multidrug efflux transporter AcrB pore domain"/>
    <property type="match status" value="1"/>
</dbReference>
<evidence type="ECO:0000313" key="4">
    <source>
        <dbReference type="Proteomes" id="UP001161422"/>
    </source>
</evidence>
<feature type="transmembrane region" description="Helical" evidence="2">
    <location>
        <begin position="333"/>
        <end position="352"/>
    </location>
</feature>
<feature type="transmembrane region" description="Helical" evidence="2">
    <location>
        <begin position="387"/>
        <end position="412"/>
    </location>
</feature>
<dbReference type="PRINTS" id="PR00702">
    <property type="entry name" value="ACRIFLAVINRP"/>
</dbReference>
<keyword evidence="2" id="KW-1133">Transmembrane helix</keyword>
<keyword evidence="2" id="KW-0472">Membrane</keyword>
<sequence>MDTQKGIIAWFARNSVAANLLMIILLVGGLFGALTINKEVFPSFELNLVQVNVAYPGAAPQEIEEGINIKIEEQIKDIDGIKKMTSVAREGVGQVTVEVENEYSPKEVLDEMKLRIDAISTFPENIERPRIFRIKPKSNVLWMSVYGDLTRTEMKELGKQIRDEVTNLPGITNTDFWGARPYEIAIEVSEDRLREYGLSFEQVAQAVRASSLDLPGGSIKAQAGDILLRTKGQKYYGDDFAQVVVKTRPDGSRIMLPEVATIRDDFEEGLAYTRFNGEPAVTVQINSVDDQSALAISQTIKRYIEERRDTLPAGAELDIWLDLTHYLSGRLNMMLSNMAGGAILVFVVLALFLNVKLAFWVIVGLPVCFLGAVLIMPMSFMGLSINLLSLFGFILVLGIVVDDAIVIGESAYTAIEREGHSVDSVVRGTKRVAVPAIFGVLTTIAAFAPMVMVSGPMGSIWQSIGFVVILCLMFSIVESKLILPAHLSHMKLAKPKPFEEYNWFTQRKIMFNQAFNRFVQEKYRPFVSWCLNNRYTVLSSFIAVLILSVALVASGKVRWVFFPDIPQDFLQVRIEMDEGVSEQTTFNALRQVEDALYRMNDQMGQELPTEPVKHTFVNMSSRTSAFMFVELYKMEDLGVTGTQIANAWRDQLPELAGAKKVDIQSSGNQGGGAISFRLVSSDLEQLARAADELKRELRDYTGVFDISDNYSSGSDEIRLKILPQGEALGISLSDLAQQVRYAFYGFEAQRILRNKEEVKVMVRYPLEQRRTIGHLENMRIRTPQGQMVPFSYIAEIEQSESFSSITRVDGKRAITISANADKAVVEPSKVTKDILERVIPAMQERYPDVTSELDGSSADEATAMVALIQGAFFALFTIYALMAIPLKSYSQPLIIMSVIPFGIIGAVIGHLVRGLDVSILSLMGIVALAGVVVNDSLILVDFVNKARKQGMAIVDAAINAGCERFRAIILTSLTTFFGLVPIMFETSLQAQVVIPMATSLAFGIVFSTVVTLILIPVLYIALDDLKRLTRWWWRPNRESQQTVNQ</sequence>
<dbReference type="Gene3D" id="1.20.1640.10">
    <property type="entry name" value="Multidrug efflux transporter AcrB transmembrane domain"/>
    <property type="match status" value="2"/>
</dbReference>
<evidence type="ECO:0000313" key="3">
    <source>
        <dbReference type="EMBL" id="GLP95555.1"/>
    </source>
</evidence>
<dbReference type="PANTHER" id="PTHR32063">
    <property type="match status" value="1"/>
</dbReference>
<comment type="caution">
    <text evidence="3">The sequence shown here is derived from an EMBL/GenBank/DDBJ whole genome shotgun (WGS) entry which is preliminary data.</text>
</comment>
<keyword evidence="4" id="KW-1185">Reference proteome</keyword>
<dbReference type="SUPFAM" id="SSF82714">
    <property type="entry name" value="Multidrug efflux transporter AcrB TolC docking domain, DN and DC subdomains"/>
    <property type="match status" value="2"/>
</dbReference>
<feature type="transmembrane region" description="Helical" evidence="2">
    <location>
        <begin position="16"/>
        <end position="36"/>
    </location>
</feature>
<dbReference type="Gene3D" id="3.30.70.1320">
    <property type="entry name" value="Multidrug efflux transporter AcrB pore domain like"/>
    <property type="match status" value="1"/>
</dbReference>
<feature type="transmembrane region" description="Helical" evidence="2">
    <location>
        <begin position="861"/>
        <end position="881"/>
    </location>
</feature>
<feature type="coiled-coil region" evidence="1">
    <location>
        <begin position="676"/>
        <end position="703"/>
    </location>
</feature>
<feature type="transmembrane region" description="Helical" evidence="2">
    <location>
        <begin position="535"/>
        <end position="553"/>
    </location>
</feature>